<dbReference type="PROSITE" id="PS51257">
    <property type="entry name" value="PROKAR_LIPOPROTEIN"/>
    <property type="match status" value="1"/>
</dbReference>
<evidence type="ECO:0000313" key="2">
    <source>
        <dbReference type="EMBL" id="SHL12613.1"/>
    </source>
</evidence>
<reference evidence="3" key="1">
    <citation type="submission" date="2016-11" db="EMBL/GenBank/DDBJ databases">
        <authorList>
            <person name="Varghese N."/>
            <person name="Submissions S."/>
        </authorList>
    </citation>
    <scope>NUCLEOTIDE SEQUENCE [LARGE SCALE GENOMIC DNA]</scope>
    <source>
        <strain evidence="3">DSM 24724</strain>
    </source>
</reference>
<dbReference type="Proteomes" id="UP000184028">
    <property type="component" value="Unassembled WGS sequence"/>
</dbReference>
<keyword evidence="1" id="KW-0732">Signal</keyword>
<accession>A0A1M6Y3E1</accession>
<name>A0A1M6Y3E1_9FLAO</name>
<feature type="signal peptide" evidence="1">
    <location>
        <begin position="1"/>
        <end position="20"/>
    </location>
</feature>
<sequence length="256" mass="28732">MRNLKKLLYLLLCSINLVFVGCTKEQDSSLQETGSIPLTDYGFYHNEALDLYYKKYHSLSGKTAGSVIDEMTTELKTKYPEEFKNVNVDDVKIAFKNIDPQRFDIDTFWNSNKEQLYASGKVSRRLGDLVEKILENNMGYNQCMVEIENFKSNSLSKKGNALTIDEQNSLVVFESVLNSSNQYWNSKSTPTKKATGKPGSKVIVADTMGALMFVYSGPMAIIAGGVCSLFVNEALPPYEVPIDDEIYFISGIKNKI</sequence>
<dbReference type="OrthoDB" id="1376724at2"/>
<feature type="chain" id="PRO_5009922681" description="Lipoprotein" evidence="1">
    <location>
        <begin position="21"/>
        <end position="256"/>
    </location>
</feature>
<evidence type="ECO:0000313" key="3">
    <source>
        <dbReference type="Proteomes" id="UP000184028"/>
    </source>
</evidence>
<keyword evidence="3" id="KW-1185">Reference proteome</keyword>
<proteinExistence type="predicted"/>
<dbReference type="AlphaFoldDB" id="A0A1M6Y3E1"/>
<protein>
    <recommendedName>
        <fullName evidence="4">Lipoprotein</fullName>
    </recommendedName>
</protein>
<dbReference type="EMBL" id="FRBT01000001">
    <property type="protein sequence ID" value="SHL12613.1"/>
    <property type="molecule type" value="Genomic_DNA"/>
</dbReference>
<evidence type="ECO:0008006" key="4">
    <source>
        <dbReference type="Google" id="ProtNLM"/>
    </source>
</evidence>
<gene>
    <name evidence="2" type="ORF">SAMN05444484_101391</name>
</gene>
<organism evidence="2 3">
    <name type="scientific">Flavobacterium chilense</name>
    <dbReference type="NCBI Taxonomy" id="946677"/>
    <lineage>
        <taxon>Bacteria</taxon>
        <taxon>Pseudomonadati</taxon>
        <taxon>Bacteroidota</taxon>
        <taxon>Flavobacteriia</taxon>
        <taxon>Flavobacteriales</taxon>
        <taxon>Flavobacteriaceae</taxon>
        <taxon>Flavobacterium</taxon>
    </lineage>
</organism>
<evidence type="ECO:0000256" key="1">
    <source>
        <dbReference type="SAM" id="SignalP"/>
    </source>
</evidence>
<dbReference type="STRING" id="946677.SAMN05444484_101391"/>
<dbReference type="RefSeq" id="WP_068843678.1">
    <property type="nucleotide sequence ID" value="NZ_FRBT01000001.1"/>
</dbReference>